<name>A0A8H5B8G7_9AGAR</name>
<proteinExistence type="predicted"/>
<evidence type="ECO:0000256" key="2">
    <source>
        <dbReference type="SAM" id="MobiDB-lite"/>
    </source>
</evidence>
<keyword evidence="1" id="KW-0479">Metal-binding</keyword>
<dbReference type="Pfam" id="PF18759">
    <property type="entry name" value="Plavaka"/>
    <property type="match status" value="1"/>
</dbReference>
<dbReference type="InterPro" id="IPR013087">
    <property type="entry name" value="Znf_C2H2_type"/>
</dbReference>
<sequence>MPPKVYKPARYLCDHLLDGQKCQGAFRNQSGLTQHINSVHMFHRPTVFSVAHTSSSPTPPPASQVPTLDPEDFVGTNEPPSTSNSESASTGAGIKQHPILDGVPCNAEGVDLPPGTPPPPPTHQDDGFAQYGDCANFKLANLLFKKTEMSAGQINKLMDILAAKYGKPPFASQQDMYDRIDSSKHGGVPWESFSVTYSRPKPKDPENIPSWMNTEYEVWFRDPQTVLEQQLVNPDFRDGIHYAPFQEYGHDGKCRWQDLMSGNWAWSQADELAKDPDTHGAMFAPIVLGSDKTTVSVATGQNKYYLLYASLGNVNNSIWRAHKNAVAVIGFLAIPKTDRKHAGSTDFRRFRQQLFHSSIAAIFEKMRPAMSKPVVT</sequence>
<feature type="region of interest" description="Disordered" evidence="2">
    <location>
        <begin position="50"/>
        <end position="125"/>
    </location>
</feature>
<accession>A0A8H5B8G7</accession>
<keyword evidence="1" id="KW-0862">Zinc</keyword>
<gene>
    <name evidence="4" type="ORF">D9619_011027</name>
</gene>
<feature type="compositionally biased region" description="Polar residues" evidence="2">
    <location>
        <begin position="78"/>
        <end position="90"/>
    </location>
</feature>
<evidence type="ECO:0000313" key="4">
    <source>
        <dbReference type="EMBL" id="KAF5318725.1"/>
    </source>
</evidence>
<dbReference type="AlphaFoldDB" id="A0A8H5B8G7"/>
<reference evidence="4 5" key="1">
    <citation type="journal article" date="2020" name="ISME J.">
        <title>Uncovering the hidden diversity of litter-decomposition mechanisms in mushroom-forming fungi.</title>
        <authorList>
            <person name="Floudas D."/>
            <person name="Bentzer J."/>
            <person name="Ahren D."/>
            <person name="Johansson T."/>
            <person name="Persson P."/>
            <person name="Tunlid A."/>
        </authorList>
    </citation>
    <scope>NUCLEOTIDE SEQUENCE [LARGE SCALE GENOMIC DNA]</scope>
    <source>
        <strain evidence="4 5">CBS 101986</strain>
    </source>
</reference>
<evidence type="ECO:0000259" key="3">
    <source>
        <dbReference type="PROSITE" id="PS50157"/>
    </source>
</evidence>
<keyword evidence="1" id="KW-0863">Zinc-finger</keyword>
<dbReference type="GO" id="GO:0008270">
    <property type="term" value="F:zinc ion binding"/>
    <property type="evidence" value="ECO:0007669"/>
    <property type="project" value="UniProtKB-KW"/>
</dbReference>
<dbReference type="EMBL" id="JAACJJ010000030">
    <property type="protein sequence ID" value="KAF5318725.1"/>
    <property type="molecule type" value="Genomic_DNA"/>
</dbReference>
<dbReference type="OrthoDB" id="3199698at2759"/>
<protein>
    <recommendedName>
        <fullName evidence="3">C2H2-type domain-containing protein</fullName>
    </recommendedName>
</protein>
<keyword evidence="5" id="KW-1185">Reference proteome</keyword>
<organism evidence="4 5">
    <name type="scientific">Psilocybe cf. subviscida</name>
    <dbReference type="NCBI Taxonomy" id="2480587"/>
    <lineage>
        <taxon>Eukaryota</taxon>
        <taxon>Fungi</taxon>
        <taxon>Dikarya</taxon>
        <taxon>Basidiomycota</taxon>
        <taxon>Agaricomycotina</taxon>
        <taxon>Agaricomycetes</taxon>
        <taxon>Agaricomycetidae</taxon>
        <taxon>Agaricales</taxon>
        <taxon>Agaricineae</taxon>
        <taxon>Strophariaceae</taxon>
        <taxon>Psilocybe</taxon>
    </lineage>
</organism>
<feature type="domain" description="C2H2-type" evidence="3">
    <location>
        <begin position="11"/>
        <end position="45"/>
    </location>
</feature>
<evidence type="ECO:0000313" key="5">
    <source>
        <dbReference type="Proteomes" id="UP000567179"/>
    </source>
</evidence>
<dbReference type="Proteomes" id="UP000567179">
    <property type="component" value="Unassembled WGS sequence"/>
</dbReference>
<comment type="caution">
    <text evidence="4">The sequence shown here is derived from an EMBL/GenBank/DDBJ whole genome shotgun (WGS) entry which is preliminary data.</text>
</comment>
<evidence type="ECO:0000256" key="1">
    <source>
        <dbReference type="PROSITE-ProRule" id="PRU00042"/>
    </source>
</evidence>
<dbReference type="PROSITE" id="PS50157">
    <property type="entry name" value="ZINC_FINGER_C2H2_2"/>
    <property type="match status" value="1"/>
</dbReference>
<dbReference type="InterPro" id="IPR041078">
    <property type="entry name" value="Plavaka"/>
</dbReference>